<dbReference type="EMBL" id="CM047901">
    <property type="protein sequence ID" value="KAJ0096423.1"/>
    <property type="molecule type" value="Genomic_DNA"/>
</dbReference>
<dbReference type="Proteomes" id="UP001164250">
    <property type="component" value="Chromosome 5"/>
</dbReference>
<organism evidence="1 2">
    <name type="scientific">Pistacia atlantica</name>
    <dbReference type="NCBI Taxonomy" id="434234"/>
    <lineage>
        <taxon>Eukaryota</taxon>
        <taxon>Viridiplantae</taxon>
        <taxon>Streptophyta</taxon>
        <taxon>Embryophyta</taxon>
        <taxon>Tracheophyta</taxon>
        <taxon>Spermatophyta</taxon>
        <taxon>Magnoliopsida</taxon>
        <taxon>eudicotyledons</taxon>
        <taxon>Gunneridae</taxon>
        <taxon>Pentapetalae</taxon>
        <taxon>rosids</taxon>
        <taxon>malvids</taxon>
        <taxon>Sapindales</taxon>
        <taxon>Anacardiaceae</taxon>
        <taxon>Pistacia</taxon>
    </lineage>
</organism>
<proteinExistence type="predicted"/>
<name>A0ACC1BBW6_9ROSI</name>
<keyword evidence="2" id="KW-1185">Reference proteome</keyword>
<accession>A0ACC1BBW6</accession>
<sequence>MALFLNVKVLTIIYLIPGLAITILLYLGS</sequence>
<protein>
    <submittedName>
        <fullName evidence="1">Uncharacterized protein</fullName>
    </submittedName>
</protein>
<gene>
    <name evidence="1" type="ORF">Patl1_29150</name>
</gene>
<evidence type="ECO:0000313" key="2">
    <source>
        <dbReference type="Proteomes" id="UP001164250"/>
    </source>
</evidence>
<comment type="caution">
    <text evidence="1">The sequence shown here is derived from an EMBL/GenBank/DDBJ whole genome shotgun (WGS) entry which is preliminary data.</text>
</comment>
<evidence type="ECO:0000313" key="1">
    <source>
        <dbReference type="EMBL" id="KAJ0096423.1"/>
    </source>
</evidence>
<reference evidence="2" key="1">
    <citation type="journal article" date="2023" name="G3 (Bethesda)">
        <title>Genome assembly and association tests identify interacting loci associated with vigor, precocity, and sex in interspecific pistachio rootstocks.</title>
        <authorList>
            <person name="Palmer W."/>
            <person name="Jacygrad E."/>
            <person name="Sagayaradj S."/>
            <person name="Cavanaugh K."/>
            <person name="Han R."/>
            <person name="Bertier L."/>
            <person name="Beede B."/>
            <person name="Kafkas S."/>
            <person name="Golino D."/>
            <person name="Preece J."/>
            <person name="Michelmore R."/>
        </authorList>
    </citation>
    <scope>NUCLEOTIDE SEQUENCE [LARGE SCALE GENOMIC DNA]</scope>
</reference>